<keyword evidence="4" id="KW-1185">Reference proteome</keyword>
<dbReference type="PANTHER" id="PTHR45947">
    <property type="entry name" value="SULFOQUINOVOSYL TRANSFERASE SQD2"/>
    <property type="match status" value="1"/>
</dbReference>
<evidence type="ECO:0000313" key="4">
    <source>
        <dbReference type="Proteomes" id="UP000247811"/>
    </source>
</evidence>
<dbReference type="Gene3D" id="3.40.50.2000">
    <property type="entry name" value="Glycogen Phosphorylase B"/>
    <property type="match status" value="2"/>
</dbReference>
<evidence type="ECO:0000259" key="2">
    <source>
        <dbReference type="Pfam" id="PF13439"/>
    </source>
</evidence>
<reference evidence="3 4" key="1">
    <citation type="submission" date="2018-05" db="EMBL/GenBank/DDBJ databases">
        <title>Genomic Encyclopedia of Type Strains, Phase IV (KMG-IV): sequencing the most valuable type-strain genomes for metagenomic binning, comparative biology and taxonomic classification.</title>
        <authorList>
            <person name="Goeker M."/>
        </authorList>
    </citation>
    <scope>NUCLEOTIDE SEQUENCE [LARGE SCALE GENOMIC DNA]</scope>
    <source>
        <strain evidence="3 4">DSM 566</strain>
    </source>
</reference>
<name>A0A318H0H1_9BURK</name>
<dbReference type="InterPro" id="IPR028098">
    <property type="entry name" value="Glyco_trans_4-like_N"/>
</dbReference>
<organism evidence="3 4">
    <name type="scientific">Sphaerotilus hippei</name>
    <dbReference type="NCBI Taxonomy" id="744406"/>
    <lineage>
        <taxon>Bacteria</taxon>
        <taxon>Pseudomonadati</taxon>
        <taxon>Pseudomonadota</taxon>
        <taxon>Betaproteobacteria</taxon>
        <taxon>Burkholderiales</taxon>
        <taxon>Sphaerotilaceae</taxon>
        <taxon>Sphaerotilus</taxon>
    </lineage>
</organism>
<evidence type="ECO:0000313" key="3">
    <source>
        <dbReference type="EMBL" id="PXW95563.1"/>
    </source>
</evidence>
<proteinExistence type="predicted"/>
<dbReference type="InterPro" id="IPR001296">
    <property type="entry name" value="Glyco_trans_1"/>
</dbReference>
<feature type="domain" description="Glycosyl transferase family 1" evidence="1">
    <location>
        <begin position="181"/>
        <end position="346"/>
    </location>
</feature>
<gene>
    <name evidence="3" type="ORF">C7444_109133</name>
</gene>
<dbReference type="EMBL" id="QJJS01000009">
    <property type="protein sequence ID" value="PXW95563.1"/>
    <property type="molecule type" value="Genomic_DNA"/>
</dbReference>
<dbReference type="GO" id="GO:0016758">
    <property type="term" value="F:hexosyltransferase activity"/>
    <property type="evidence" value="ECO:0007669"/>
    <property type="project" value="TreeGrafter"/>
</dbReference>
<dbReference type="InterPro" id="IPR050194">
    <property type="entry name" value="Glycosyltransferase_grp1"/>
</dbReference>
<dbReference type="SUPFAM" id="SSF53756">
    <property type="entry name" value="UDP-Glycosyltransferase/glycogen phosphorylase"/>
    <property type="match status" value="1"/>
</dbReference>
<dbReference type="Proteomes" id="UP000247811">
    <property type="component" value="Unassembled WGS sequence"/>
</dbReference>
<keyword evidence="3" id="KW-0808">Transferase</keyword>
<dbReference type="Pfam" id="PF13439">
    <property type="entry name" value="Glyco_transf_4"/>
    <property type="match status" value="1"/>
</dbReference>
<dbReference type="AlphaFoldDB" id="A0A318H0H1"/>
<dbReference type="Pfam" id="PF00534">
    <property type="entry name" value="Glycos_transf_1"/>
    <property type="match status" value="1"/>
</dbReference>
<dbReference type="PANTHER" id="PTHR45947:SF3">
    <property type="entry name" value="SULFOQUINOVOSYL TRANSFERASE SQD2"/>
    <property type="match status" value="1"/>
</dbReference>
<feature type="domain" description="Glycosyltransferase subfamily 4-like N-terminal" evidence="2">
    <location>
        <begin position="12"/>
        <end position="171"/>
    </location>
</feature>
<evidence type="ECO:0000259" key="1">
    <source>
        <dbReference type="Pfam" id="PF00534"/>
    </source>
</evidence>
<protein>
    <submittedName>
        <fullName evidence="3">Glycosyltransferase involved in cell wall biosynthesis</fullName>
    </submittedName>
</protein>
<sequence>MRILHVLESLDFGGLERVVTDLAIAQHRRGHQVTVCCLHRTDGYKAELLAAGIEVVIAHKTGGLDLGAIRVLRRVARERRIEVVHAHSFMPNYYAAASLLALRGGPVLVGTSHDMGTRLANRQLRLLYRGSLLRTARVAMVGQQVHDRHVQMGHVPRHKAATVLNGIPVERFRLSAERRAQARAALGVDGDTLLIGAVGRLVALKNHQLLIEVLPALLARWPGLRLAIIGGGPLEAELAGRVEQLGLGAQVLLTGQRSGVADLLPALDVFAMPSLTEGLSIALLEACATGLPIVATRVGGNPEIIQDGTSGLLVPPADGAALQQALARLLESAPLRSQLGAAAERWVREHASIDAVCVAYDRLYAEARFSPAGT</sequence>
<dbReference type="OrthoDB" id="9775208at2"/>
<accession>A0A318H0H1</accession>
<comment type="caution">
    <text evidence="3">The sequence shown here is derived from an EMBL/GenBank/DDBJ whole genome shotgun (WGS) entry which is preliminary data.</text>
</comment>
<dbReference type="RefSeq" id="WP_110400989.1">
    <property type="nucleotide sequence ID" value="NZ_QJJS01000009.1"/>
</dbReference>